<evidence type="ECO:0000256" key="1">
    <source>
        <dbReference type="ARBA" id="ARBA00010342"/>
    </source>
</evidence>
<dbReference type="GO" id="GO:0005886">
    <property type="term" value="C:plasma membrane"/>
    <property type="evidence" value="ECO:0007669"/>
    <property type="project" value="TreeGrafter"/>
</dbReference>
<dbReference type="GO" id="GO:0046872">
    <property type="term" value="F:metal ion binding"/>
    <property type="evidence" value="ECO:0007669"/>
    <property type="project" value="UniProtKB-KW"/>
</dbReference>
<keyword evidence="2 7" id="KW-0349">Heme</keyword>
<organism evidence="9 10">
    <name type="scientific">SAR86 cluster bacterium</name>
    <dbReference type="NCBI Taxonomy" id="2030880"/>
    <lineage>
        <taxon>Bacteria</taxon>
        <taxon>Pseudomonadati</taxon>
        <taxon>Pseudomonadota</taxon>
        <taxon>Gammaproteobacteria</taxon>
        <taxon>SAR86 cluster</taxon>
    </lineage>
</organism>
<dbReference type="Proteomes" id="UP000705230">
    <property type="component" value="Unassembled WGS sequence"/>
</dbReference>
<evidence type="ECO:0000313" key="10">
    <source>
        <dbReference type="Proteomes" id="UP000705230"/>
    </source>
</evidence>
<feature type="transmembrane region" description="Helical" evidence="7">
    <location>
        <begin position="101"/>
        <end position="120"/>
    </location>
</feature>
<comment type="caution">
    <text evidence="9">The sequence shown here is derived from an EMBL/GenBank/DDBJ whole genome shotgun (WGS) entry which is preliminary data.</text>
</comment>
<dbReference type="PANTHER" id="PTHR47870:SF1">
    <property type="entry name" value="CYTOCHROME C-TYPE BIOGENESIS PROTEIN CCMH"/>
    <property type="match status" value="1"/>
</dbReference>
<dbReference type="AlphaFoldDB" id="A0A937JFW3"/>
<dbReference type="CDD" id="cd16378">
    <property type="entry name" value="CcmH_N"/>
    <property type="match status" value="1"/>
</dbReference>
<keyword evidence="7" id="KW-1133">Transmembrane helix</keyword>
<comment type="function">
    <text evidence="7">Possible subunit of a heme lyase.</text>
</comment>
<dbReference type="InterPro" id="IPR038297">
    <property type="entry name" value="CcmH/CycL/NrfF/Ccl2_sf"/>
</dbReference>
<reference evidence="9" key="1">
    <citation type="submission" date="2020-10" db="EMBL/GenBank/DDBJ databases">
        <title>Microbiome of the Black Sea water column analyzed by genome centric metagenomics.</title>
        <authorList>
            <person name="Cabello-Yeves P.J."/>
            <person name="Callieri C."/>
            <person name="Picazo A."/>
            <person name="Mehrshad M."/>
            <person name="Haro-Moreno J.M."/>
            <person name="Roda-Garcia J."/>
            <person name="Dzembekova N."/>
            <person name="Slabakova V."/>
            <person name="Slabakova N."/>
            <person name="Moncheva S."/>
            <person name="Rodriguez-Valera F."/>
        </authorList>
    </citation>
    <scope>NUCLEOTIDE SEQUENCE</scope>
    <source>
        <strain evidence="9">BS30m-G43</strain>
    </source>
</reference>
<dbReference type="PANTHER" id="PTHR47870">
    <property type="entry name" value="CYTOCHROME C-TYPE BIOGENESIS PROTEIN CCMH"/>
    <property type="match status" value="1"/>
</dbReference>
<dbReference type="Gene3D" id="1.10.8.640">
    <property type="entry name" value="Cytochrome C biogenesis protein"/>
    <property type="match status" value="1"/>
</dbReference>
<dbReference type="GO" id="GO:0017004">
    <property type="term" value="P:cytochrome complex assembly"/>
    <property type="evidence" value="ECO:0007669"/>
    <property type="project" value="UniProtKB-KW"/>
</dbReference>
<keyword evidence="4 7" id="KW-0732">Signal</keyword>
<evidence type="ECO:0000256" key="2">
    <source>
        <dbReference type="ARBA" id="ARBA00022617"/>
    </source>
</evidence>
<dbReference type="InterPro" id="IPR005616">
    <property type="entry name" value="CcmH/CycL/Ccl2/NrfF_N"/>
</dbReference>
<accession>A0A937JFW3</accession>
<evidence type="ECO:0000313" key="9">
    <source>
        <dbReference type="EMBL" id="MBL6903334.1"/>
    </source>
</evidence>
<keyword evidence="7" id="KW-0472">Membrane</keyword>
<name>A0A937JFW3_9GAMM</name>
<dbReference type="EMBL" id="JADHSG010000004">
    <property type="protein sequence ID" value="MBL6903334.1"/>
    <property type="molecule type" value="Genomic_DNA"/>
</dbReference>
<evidence type="ECO:0000256" key="3">
    <source>
        <dbReference type="ARBA" id="ARBA00022723"/>
    </source>
</evidence>
<evidence type="ECO:0000256" key="5">
    <source>
        <dbReference type="ARBA" id="ARBA00022748"/>
    </source>
</evidence>
<keyword evidence="5" id="KW-0201">Cytochrome c-type biogenesis</keyword>
<evidence type="ECO:0000256" key="6">
    <source>
        <dbReference type="ARBA" id="ARBA00023004"/>
    </source>
</evidence>
<sequence length="125" mass="14455">MKRIIFLSFIFLSSVSFSSEVYIFKSKADERRFYELIHEVRCPKCTSGSIASSNAPVSEDLKIKIAELINEGYSNKEIKDYARARFGNEVLYDPEINSTTLFLWFGPFLFLAIVFLGFIFRRKIG</sequence>
<keyword evidence="7" id="KW-0812">Transmembrane</keyword>
<gene>
    <name evidence="9" type="ORF">ISR29_03940</name>
</gene>
<feature type="domain" description="CcmH/CycL/Ccl2/NrfF N-terminal" evidence="8">
    <location>
        <begin position="7"/>
        <end position="121"/>
    </location>
</feature>
<comment type="similarity">
    <text evidence="1 7">Belongs to the CcmH/CycL/Ccl2/NrfF family.</text>
</comment>
<keyword evidence="6 7" id="KW-0408">Iron</keyword>
<evidence type="ECO:0000259" key="8">
    <source>
        <dbReference type="Pfam" id="PF03918"/>
    </source>
</evidence>
<evidence type="ECO:0000256" key="7">
    <source>
        <dbReference type="RuleBase" id="RU364112"/>
    </source>
</evidence>
<dbReference type="InterPro" id="IPR051263">
    <property type="entry name" value="C-type_cytochrome_biogenesis"/>
</dbReference>
<evidence type="ECO:0000256" key="4">
    <source>
        <dbReference type="ARBA" id="ARBA00022729"/>
    </source>
</evidence>
<proteinExistence type="inferred from homology"/>
<protein>
    <recommendedName>
        <fullName evidence="7">Cytochrome c-type biogenesis protein</fullName>
    </recommendedName>
</protein>
<dbReference type="Pfam" id="PF03918">
    <property type="entry name" value="CcmH"/>
    <property type="match status" value="1"/>
</dbReference>
<keyword evidence="3 7" id="KW-0479">Metal-binding</keyword>